<dbReference type="Gene3D" id="3.40.50.880">
    <property type="match status" value="1"/>
</dbReference>
<dbReference type="GO" id="GO:0006355">
    <property type="term" value="P:regulation of DNA-templated transcription"/>
    <property type="evidence" value="ECO:0007669"/>
    <property type="project" value="TreeGrafter"/>
</dbReference>
<organism evidence="2 3">
    <name type="scientific">Thermoflavimicrobium daqui</name>
    <dbReference type="NCBI Taxonomy" id="2137476"/>
    <lineage>
        <taxon>Bacteria</taxon>
        <taxon>Bacillati</taxon>
        <taxon>Bacillota</taxon>
        <taxon>Bacilli</taxon>
        <taxon>Bacillales</taxon>
        <taxon>Thermoactinomycetaceae</taxon>
        <taxon>Thermoflavimicrobium</taxon>
    </lineage>
</organism>
<sequence length="206" mass="22690">MKIALIAFDQFTDLDLFLPWDLLNRVRLLGRKADWEVKILGTQIYHTSVSGLSIPTTASIEEANQADAVLFASGHGVQSLLQDQVYLERFNLNPKTQLIGAMCSGVLILGALGLLTNRKATTYPTAREKLASYGVKVVRESFVIQENIATAAGCLAGVELVDWVIRSLVDELTAREVLATVQPMLEEELINDPIDRGRENSLFISC</sequence>
<keyword evidence="3" id="KW-1185">Reference proteome</keyword>
<protein>
    <submittedName>
        <fullName evidence="2">Thiamine biosynthesis protein ThiJ</fullName>
    </submittedName>
</protein>
<dbReference type="EMBL" id="QJKK01000002">
    <property type="protein sequence ID" value="RAL26437.1"/>
    <property type="molecule type" value="Genomic_DNA"/>
</dbReference>
<dbReference type="InterPro" id="IPR029062">
    <property type="entry name" value="Class_I_gatase-like"/>
</dbReference>
<evidence type="ECO:0000313" key="3">
    <source>
        <dbReference type="Proteomes" id="UP000251213"/>
    </source>
</evidence>
<dbReference type="SUPFAM" id="SSF52317">
    <property type="entry name" value="Class I glutamine amidotransferase-like"/>
    <property type="match status" value="1"/>
</dbReference>
<dbReference type="AlphaFoldDB" id="A0A364K825"/>
<dbReference type="Pfam" id="PF01965">
    <property type="entry name" value="DJ-1_PfpI"/>
    <property type="match status" value="1"/>
</dbReference>
<dbReference type="RefSeq" id="WP_113658121.1">
    <property type="nucleotide sequence ID" value="NZ_KZ845664.1"/>
</dbReference>
<evidence type="ECO:0000313" key="2">
    <source>
        <dbReference type="EMBL" id="RAL26437.1"/>
    </source>
</evidence>
<dbReference type="PANTHER" id="PTHR43130:SF2">
    <property type="entry name" value="DJ-1_PFPI DOMAIN-CONTAINING PROTEIN"/>
    <property type="match status" value="1"/>
</dbReference>
<dbReference type="Proteomes" id="UP000251213">
    <property type="component" value="Unassembled WGS sequence"/>
</dbReference>
<gene>
    <name evidence="2" type="ORF">DL897_05450</name>
</gene>
<dbReference type="OrthoDB" id="9803764at2"/>
<feature type="domain" description="DJ-1/PfpI" evidence="1">
    <location>
        <begin position="1"/>
        <end position="160"/>
    </location>
</feature>
<comment type="caution">
    <text evidence="2">The sequence shown here is derived from an EMBL/GenBank/DDBJ whole genome shotgun (WGS) entry which is preliminary data.</text>
</comment>
<proteinExistence type="predicted"/>
<accession>A0A364K825</accession>
<reference evidence="2 3" key="1">
    <citation type="submission" date="2018-06" db="EMBL/GenBank/DDBJ databases">
        <title>Thermoflavimicrobium daqus sp. nov., a thermophilic microbe isolated from Moutai-flavour Daqu.</title>
        <authorList>
            <person name="Wang X."/>
            <person name="Zhou H."/>
        </authorList>
    </citation>
    <scope>NUCLEOTIDE SEQUENCE [LARGE SCALE GENOMIC DNA]</scope>
    <source>
        <strain evidence="2 3">FBKL4.011</strain>
    </source>
</reference>
<name>A0A364K825_9BACL</name>
<dbReference type="InterPro" id="IPR002818">
    <property type="entry name" value="DJ-1/PfpI"/>
</dbReference>
<evidence type="ECO:0000259" key="1">
    <source>
        <dbReference type="Pfam" id="PF01965"/>
    </source>
</evidence>
<reference evidence="2 3" key="2">
    <citation type="submission" date="2018-06" db="EMBL/GenBank/DDBJ databases">
        <authorList>
            <person name="Zhirakovskaya E."/>
        </authorList>
    </citation>
    <scope>NUCLEOTIDE SEQUENCE [LARGE SCALE GENOMIC DNA]</scope>
    <source>
        <strain evidence="2 3">FBKL4.011</strain>
    </source>
</reference>
<dbReference type="InterPro" id="IPR052158">
    <property type="entry name" value="INH-QAR"/>
</dbReference>
<dbReference type="PANTHER" id="PTHR43130">
    <property type="entry name" value="ARAC-FAMILY TRANSCRIPTIONAL REGULATOR"/>
    <property type="match status" value="1"/>
</dbReference>